<dbReference type="AlphaFoldDB" id="A0A6S5RW53"/>
<dbReference type="Proteomes" id="UP000515591">
    <property type="component" value="Chromosome"/>
</dbReference>
<dbReference type="EMBL" id="AP022213">
    <property type="protein sequence ID" value="BBT18802.1"/>
    <property type="molecule type" value="Genomic_DNA"/>
</dbReference>
<reference evidence="1 2" key="1">
    <citation type="submission" date="2019-12" db="EMBL/GenBank/DDBJ databases">
        <title>complete genome sequences of Pseudomonas otitidis str. WP8-S17-CRE-03 isolated from wastewater treatment plant effluent.</title>
        <authorList>
            <person name="Sekizuka T."/>
            <person name="Itokawa K."/>
            <person name="Yatsu K."/>
            <person name="Inamine Y."/>
            <person name="Kuroda M."/>
        </authorList>
    </citation>
    <scope>NUCLEOTIDE SEQUENCE [LARGE SCALE GENOMIC DNA]</scope>
    <source>
        <strain evidence="1 2">WP8-S17-CRE-03</strain>
    </source>
</reference>
<protein>
    <submittedName>
        <fullName evidence="1">Uncharacterized protein</fullName>
    </submittedName>
</protein>
<evidence type="ECO:0000313" key="2">
    <source>
        <dbReference type="Proteomes" id="UP000515591"/>
    </source>
</evidence>
<dbReference type="RefSeq" id="WP_107331736.1">
    <property type="nucleotide sequence ID" value="NZ_AP022213.1"/>
</dbReference>
<gene>
    <name evidence="1" type="ORF">WP8S17C03_48510</name>
</gene>
<evidence type="ECO:0000313" key="1">
    <source>
        <dbReference type="EMBL" id="BBT18802.1"/>
    </source>
</evidence>
<organism evidence="1 2">
    <name type="scientific">Metapseudomonas otitidis</name>
    <dbReference type="NCBI Taxonomy" id="319939"/>
    <lineage>
        <taxon>Bacteria</taxon>
        <taxon>Pseudomonadati</taxon>
        <taxon>Pseudomonadota</taxon>
        <taxon>Gammaproteobacteria</taxon>
        <taxon>Pseudomonadales</taxon>
        <taxon>Pseudomonadaceae</taxon>
        <taxon>Metapseudomonas</taxon>
    </lineage>
</organism>
<sequence>MSKLGCSCGHVIVDQTDSLPYKAELLRADREEVFYDRVEALFASMRIAMAEGRLSELLHEAYGSWLPVKEDVFFIEKLSSLTGEFFTTMYECEACGRLWVQRPNDPHFISYSPDGGKPQRILSSE</sequence>
<name>A0A6S5RW53_9GAMM</name>
<proteinExistence type="predicted"/>
<accession>A0A6S5RW53</accession>